<dbReference type="EMBL" id="JAPCWZ010000002">
    <property type="protein sequence ID" value="KAK8877308.1"/>
    <property type="molecule type" value="Genomic_DNA"/>
</dbReference>
<protein>
    <submittedName>
        <fullName evidence="3">Uncharacterized protein</fullName>
    </submittedName>
</protein>
<feature type="region of interest" description="Disordered" evidence="1">
    <location>
        <begin position="88"/>
        <end position="188"/>
    </location>
</feature>
<feature type="region of interest" description="Disordered" evidence="1">
    <location>
        <begin position="1"/>
        <end position="46"/>
    </location>
</feature>
<keyword evidence="2" id="KW-1133">Transmembrane helix</keyword>
<dbReference type="Proteomes" id="UP001390339">
    <property type="component" value="Unassembled WGS sequence"/>
</dbReference>
<feature type="compositionally biased region" description="Basic and acidic residues" evidence="1">
    <location>
        <begin position="88"/>
        <end position="98"/>
    </location>
</feature>
<evidence type="ECO:0000313" key="4">
    <source>
        <dbReference type="Proteomes" id="UP001390339"/>
    </source>
</evidence>
<evidence type="ECO:0000256" key="2">
    <source>
        <dbReference type="SAM" id="Phobius"/>
    </source>
</evidence>
<feature type="compositionally biased region" description="Basic and acidic residues" evidence="1">
    <location>
        <begin position="137"/>
        <end position="150"/>
    </location>
</feature>
<organism evidence="3 4">
    <name type="scientific">Apiospora arundinis</name>
    <dbReference type="NCBI Taxonomy" id="335852"/>
    <lineage>
        <taxon>Eukaryota</taxon>
        <taxon>Fungi</taxon>
        <taxon>Dikarya</taxon>
        <taxon>Ascomycota</taxon>
        <taxon>Pezizomycotina</taxon>
        <taxon>Sordariomycetes</taxon>
        <taxon>Xylariomycetidae</taxon>
        <taxon>Amphisphaeriales</taxon>
        <taxon>Apiosporaceae</taxon>
        <taxon>Apiospora</taxon>
    </lineage>
</organism>
<reference evidence="3 4" key="1">
    <citation type="journal article" date="2024" name="IMA Fungus">
        <title>Apiospora arundinis, a panoply of carbohydrate-active enzymes and secondary metabolites.</title>
        <authorList>
            <person name="Sorensen T."/>
            <person name="Petersen C."/>
            <person name="Muurmann A.T."/>
            <person name="Christiansen J.V."/>
            <person name="Brundto M.L."/>
            <person name="Overgaard C.K."/>
            <person name="Boysen A.T."/>
            <person name="Wollenberg R.D."/>
            <person name="Larsen T.O."/>
            <person name="Sorensen J.L."/>
            <person name="Nielsen K.L."/>
            <person name="Sondergaard T.E."/>
        </authorList>
    </citation>
    <scope>NUCLEOTIDE SEQUENCE [LARGE SCALE GENOMIC DNA]</scope>
    <source>
        <strain evidence="3 4">AAU 773</strain>
    </source>
</reference>
<comment type="caution">
    <text evidence="3">The sequence shown here is derived from an EMBL/GenBank/DDBJ whole genome shotgun (WGS) entry which is preliminary data.</text>
</comment>
<sequence length="198" mass="21282">MSQTETKTEATTETTTAATSTPTPKHGAPPGGAPFDGGGSPGEVLNNYNPHPSMPLEIGLIVGVILVVTLSVVALFFWRSHRNRILGDEQQPKEDTEARGGGSPTDSEHHVVDYIHHGHPVHERGGAMGGQPPVPPPKDERRRTSEESDVIHNISGLTIERISPRPGDAPRTPPTWPAWGNRNGGYNGAEEHEIVNRV</sequence>
<keyword evidence="2" id="KW-0812">Transmembrane</keyword>
<keyword evidence="2" id="KW-0472">Membrane</keyword>
<name>A0ABR2JI64_9PEZI</name>
<evidence type="ECO:0000313" key="3">
    <source>
        <dbReference type="EMBL" id="KAK8877308.1"/>
    </source>
</evidence>
<feature type="transmembrane region" description="Helical" evidence="2">
    <location>
        <begin position="58"/>
        <end position="78"/>
    </location>
</feature>
<evidence type="ECO:0000256" key="1">
    <source>
        <dbReference type="SAM" id="MobiDB-lite"/>
    </source>
</evidence>
<proteinExistence type="predicted"/>
<feature type="compositionally biased region" description="Basic and acidic residues" evidence="1">
    <location>
        <begin position="106"/>
        <end position="125"/>
    </location>
</feature>
<keyword evidence="4" id="KW-1185">Reference proteome</keyword>
<feature type="compositionally biased region" description="Basic and acidic residues" evidence="1">
    <location>
        <begin position="1"/>
        <end position="10"/>
    </location>
</feature>
<feature type="compositionally biased region" description="Low complexity" evidence="1">
    <location>
        <begin position="11"/>
        <end position="25"/>
    </location>
</feature>
<accession>A0ABR2JI64</accession>
<gene>
    <name evidence="3" type="ORF">PGQ11_002254</name>
</gene>